<dbReference type="PANTHER" id="PTHR22550:SF5">
    <property type="entry name" value="LEUCINE ZIPPER PROTEIN 4"/>
    <property type="match status" value="1"/>
</dbReference>
<feature type="compositionally biased region" description="Basic and acidic residues" evidence="5">
    <location>
        <begin position="631"/>
        <end position="667"/>
    </location>
</feature>
<feature type="compositionally biased region" description="Basic and acidic residues" evidence="5">
    <location>
        <begin position="536"/>
        <end position="547"/>
    </location>
</feature>
<gene>
    <name evidence="8" type="ORF">PYTT_0775</name>
</gene>
<dbReference type="Gene3D" id="1.25.40.10">
    <property type="entry name" value="Tetratricopeptide repeat domain"/>
    <property type="match status" value="1"/>
</dbReference>
<dbReference type="Gene3D" id="3.40.50.410">
    <property type="entry name" value="von Willebrand factor, type A domain"/>
    <property type="match status" value="1"/>
</dbReference>
<feature type="domain" description="VWFA" evidence="7">
    <location>
        <begin position="90"/>
        <end position="287"/>
    </location>
</feature>
<dbReference type="InterPro" id="IPR036465">
    <property type="entry name" value="vWFA_dom_sf"/>
</dbReference>
<keyword evidence="2 6" id="KW-0812">Transmembrane</keyword>
<evidence type="ECO:0000259" key="7">
    <source>
        <dbReference type="PROSITE" id="PS50234"/>
    </source>
</evidence>
<protein>
    <submittedName>
        <fullName evidence="8">von willebrand factor type a</fullName>
    </submittedName>
</protein>
<dbReference type="PROSITE" id="PS50234">
    <property type="entry name" value="VWFA"/>
    <property type="match status" value="1"/>
</dbReference>
<dbReference type="OrthoDB" id="9807628at2"/>
<dbReference type="KEGG" id="agl:PYTT_0775"/>
<dbReference type="InterPro" id="IPR050768">
    <property type="entry name" value="UPF0353/GerABKA_families"/>
</dbReference>
<evidence type="ECO:0000256" key="2">
    <source>
        <dbReference type="ARBA" id="ARBA00022692"/>
    </source>
</evidence>
<dbReference type="PATRIC" id="fig|1679444.3.peg.2234"/>
<keyword evidence="3 6" id="KW-1133">Transmembrane helix</keyword>
<feature type="compositionally biased region" description="Low complexity" evidence="5">
    <location>
        <begin position="524"/>
        <end position="535"/>
    </location>
</feature>
<keyword evidence="9" id="KW-1185">Reference proteome</keyword>
<evidence type="ECO:0000256" key="4">
    <source>
        <dbReference type="ARBA" id="ARBA00023136"/>
    </source>
</evidence>
<feature type="transmembrane region" description="Helical" evidence="6">
    <location>
        <begin position="55"/>
        <end position="73"/>
    </location>
</feature>
<organism evidence="8 9">
    <name type="scientific">Akkermansia glycaniphila</name>
    <dbReference type="NCBI Taxonomy" id="1679444"/>
    <lineage>
        <taxon>Bacteria</taxon>
        <taxon>Pseudomonadati</taxon>
        <taxon>Verrucomicrobiota</taxon>
        <taxon>Verrucomicrobiia</taxon>
        <taxon>Verrucomicrobiales</taxon>
        <taxon>Akkermansiaceae</taxon>
        <taxon>Akkermansia</taxon>
    </lineage>
</organism>
<dbReference type="Proteomes" id="UP000176204">
    <property type="component" value="Chromosome I"/>
</dbReference>
<dbReference type="RefSeq" id="WP_067773700.1">
    <property type="nucleotide sequence ID" value="NZ_LIGX01000013.1"/>
</dbReference>
<evidence type="ECO:0000256" key="5">
    <source>
        <dbReference type="SAM" id="MobiDB-lite"/>
    </source>
</evidence>
<dbReference type="InterPro" id="IPR002035">
    <property type="entry name" value="VWF_A"/>
</dbReference>
<dbReference type="SUPFAM" id="SSF53300">
    <property type="entry name" value="vWA-like"/>
    <property type="match status" value="1"/>
</dbReference>
<feature type="region of interest" description="Disordered" evidence="5">
    <location>
        <begin position="517"/>
        <end position="750"/>
    </location>
</feature>
<dbReference type="AlphaFoldDB" id="A0A1C7PDK7"/>
<proteinExistence type="predicted"/>
<dbReference type="STRING" id="1679444.PYTT_0775"/>
<feature type="transmembrane region" description="Helical" evidence="6">
    <location>
        <begin position="308"/>
        <end position="326"/>
    </location>
</feature>
<keyword evidence="1" id="KW-1003">Cell membrane</keyword>
<evidence type="ECO:0000313" key="8">
    <source>
        <dbReference type="EMBL" id="SEH79164.1"/>
    </source>
</evidence>
<accession>A0A1C7PDK7</accession>
<keyword evidence="4 6" id="KW-0472">Membrane</keyword>
<sequence length="750" mass="84300">MNFLHPEVLFLLILPLLLAVAAIVSARRKNNSWLALVSETHKTELLVRPAPWRRHFPTAFGLLALALVIIALARPYSGYTDRKDISMGRNIMLAIDVSRSMETRDVSPSRLEQARTAAYELMDALPDDNFGLIVFSGDAQLAVPLTHDHNALRESIEQINRSWASYGGTNLNNVLSCALDTFKQHSPDTTNALIILSDGEDTVGNSLSLVERARKEHLIVITVGIGTKTGDVIPDTQDRTGLYRDNNGQNVISKLNDESLIKLAKSTDGQYYAINSGNALASFVRSATSKLEAEEQSDQTTKIPNDQYTLFAIPALIFILLAIVIGTEWRSWKRKTALLLLFLLGAPPAKAENRTEQLLKALQNEQYEDVIRQLSDGPEEANPERQSRLQFAKGYAELKKNEPDLAKESFSKALLSNEPSIQAASLYNIGNINIEQQFQTLRKLYTPAPGTSGQPSAPAQPDITQLKNIKQQLEQDTQSYKDALQIQPEFPACRNNLNKTETFIRKLDQEIKRLEEEKKKQEEQQNQQQQQNQQNQKKDDNKNDQNKQDQNSGDNNKNDQNKQDQNSGDNNKNDQNKQDQNSGDNNKNDQNKQDQNSGDNNKNDQNKQDQNSGDNDKNDQNKQDQNSGNNDKNDQNKQDQKPGDNDKNDQNKQDQKPGDNDKNDQNKQNRNAGEQGQPEPEQQQQPDKRPEQGGQQQIPPPEAELAPSKEAKEAGEKHRAAQILRMHTNEVKGAPYPTFKRPIAPPTKDY</sequence>
<feature type="compositionally biased region" description="Low complexity" evidence="5">
    <location>
        <begin position="668"/>
        <end position="685"/>
    </location>
</feature>
<evidence type="ECO:0000313" key="9">
    <source>
        <dbReference type="Proteomes" id="UP000176204"/>
    </source>
</evidence>
<feature type="compositionally biased region" description="Basic and acidic residues" evidence="5">
    <location>
        <begin position="707"/>
        <end position="719"/>
    </location>
</feature>
<evidence type="ECO:0000256" key="6">
    <source>
        <dbReference type="SAM" id="Phobius"/>
    </source>
</evidence>
<dbReference type="PANTHER" id="PTHR22550">
    <property type="entry name" value="SPORE GERMINATION PROTEIN"/>
    <property type="match status" value="1"/>
</dbReference>
<dbReference type="EMBL" id="LT629973">
    <property type="protein sequence ID" value="SEH79164.1"/>
    <property type="molecule type" value="Genomic_DNA"/>
</dbReference>
<dbReference type="SMART" id="SM00327">
    <property type="entry name" value="VWA"/>
    <property type="match status" value="1"/>
</dbReference>
<evidence type="ECO:0000256" key="1">
    <source>
        <dbReference type="ARBA" id="ARBA00022475"/>
    </source>
</evidence>
<name>A0A1C7PDK7_9BACT</name>
<dbReference type="Pfam" id="PF13519">
    <property type="entry name" value="VWA_2"/>
    <property type="match status" value="1"/>
</dbReference>
<evidence type="ECO:0000256" key="3">
    <source>
        <dbReference type="ARBA" id="ARBA00022989"/>
    </source>
</evidence>
<reference evidence="9" key="1">
    <citation type="submission" date="2016-09" db="EMBL/GenBank/DDBJ databases">
        <authorList>
            <person name="Koehorst J."/>
        </authorList>
    </citation>
    <scope>NUCLEOTIDE SEQUENCE [LARGE SCALE GENOMIC DNA]</scope>
</reference>
<dbReference type="InterPro" id="IPR011990">
    <property type="entry name" value="TPR-like_helical_dom_sf"/>
</dbReference>